<dbReference type="Proteomes" id="UP000769022">
    <property type="component" value="Chromosome"/>
</dbReference>
<evidence type="ECO:0000313" key="1">
    <source>
        <dbReference type="EMBL" id="UQV27198.1"/>
    </source>
</evidence>
<protein>
    <recommendedName>
        <fullName evidence="3">HNH endonuclease</fullName>
    </recommendedName>
</protein>
<keyword evidence="2" id="KW-1185">Reference proteome</keyword>
<reference evidence="1 2" key="1">
    <citation type="submission" date="2022-05" db="EMBL/GenBank/DDBJ databases">
        <title>'Parthenium hysterophorus' phyllody phytoplasma strain PR34.</title>
        <authorList>
            <person name="Kirdat K."/>
            <person name="Tiwarekar B."/>
            <person name="Yadav A."/>
        </authorList>
    </citation>
    <scope>NUCLEOTIDE SEQUENCE [LARGE SCALE GENOMIC DNA]</scope>
    <source>
        <strain evidence="1 2">PR34</strain>
    </source>
</reference>
<proteinExistence type="predicted"/>
<dbReference type="KEGG" id="pphy:H7686_0002535"/>
<accession>A0AAX3B941</accession>
<organism evidence="1 2">
    <name type="scientific">Candidatus Phytoplasma asiaticum</name>
    <dbReference type="NCBI Taxonomy" id="2763338"/>
    <lineage>
        <taxon>Bacteria</taxon>
        <taxon>Bacillati</taxon>
        <taxon>Mycoplasmatota</taxon>
        <taxon>Mollicutes</taxon>
        <taxon>Acholeplasmatales</taxon>
        <taxon>Acholeplasmataceae</taxon>
        <taxon>Candidatus Phytoplasma</taxon>
        <taxon>16SrII (Peanut WB group)</taxon>
    </lineage>
</organism>
<evidence type="ECO:0000313" key="2">
    <source>
        <dbReference type="Proteomes" id="UP000769022"/>
    </source>
</evidence>
<dbReference type="EMBL" id="CP097206">
    <property type="protein sequence ID" value="UQV27198.1"/>
    <property type="molecule type" value="Genomic_DNA"/>
</dbReference>
<gene>
    <name evidence="1" type="ORF">H7686_0002535</name>
</gene>
<dbReference type="AlphaFoldDB" id="A0AAX3B941"/>
<evidence type="ECO:0008006" key="3">
    <source>
        <dbReference type="Google" id="ProtNLM"/>
    </source>
</evidence>
<sequence length="85" mass="9998">MFILGTELKKCVTIREIPILTINRFIFQSRTNLTDRLKAERCDNCDKTTPLQIHHIGMIRNAHRHRVGNKRTEVLCQDCHQKITN</sequence>
<name>A0AAX3B941_9MOLU</name>